<evidence type="ECO:0000259" key="7">
    <source>
        <dbReference type="Pfam" id="PF22003"/>
    </source>
</evidence>
<dbReference type="Gene3D" id="2.60.40.1090">
    <property type="entry name" value="Fimbrial-type adhesion domain"/>
    <property type="match status" value="1"/>
</dbReference>
<proteinExistence type="inferred from homology"/>
<feature type="signal peptide" evidence="5">
    <location>
        <begin position="1"/>
        <end position="22"/>
    </location>
</feature>
<feature type="chain" id="PRO_5043419498" evidence="5">
    <location>
        <begin position="23"/>
        <end position="333"/>
    </location>
</feature>
<feature type="domain" description="MrkD-like receptor binding" evidence="7">
    <location>
        <begin position="42"/>
        <end position="170"/>
    </location>
</feature>
<keyword evidence="4" id="KW-0281">Fimbrium</keyword>
<dbReference type="PANTHER" id="PTHR33420">
    <property type="entry name" value="FIMBRIAL SUBUNIT ELFA-RELATED"/>
    <property type="match status" value="1"/>
</dbReference>
<dbReference type="Gene3D" id="2.60.40.3310">
    <property type="match status" value="1"/>
</dbReference>
<comment type="caution">
    <text evidence="8">The sequence shown here is derived from an EMBL/GenBank/DDBJ whole genome shotgun (WGS) entry which is preliminary data.</text>
</comment>
<dbReference type="InterPro" id="IPR008966">
    <property type="entry name" value="Adhesion_dom_sf"/>
</dbReference>
<dbReference type="Pfam" id="PF22003">
    <property type="entry name" value="MrkDrd"/>
    <property type="match status" value="1"/>
</dbReference>
<dbReference type="InterPro" id="IPR000259">
    <property type="entry name" value="Adhesion_dom_fimbrial"/>
</dbReference>
<protein>
    <submittedName>
        <fullName evidence="8">Type 1 fimbrial protein</fullName>
    </submittedName>
</protein>
<name>A0AAW3YR15_9GAMM</name>
<dbReference type="SUPFAM" id="SSF49401">
    <property type="entry name" value="Bacterial adhesins"/>
    <property type="match status" value="1"/>
</dbReference>
<evidence type="ECO:0000256" key="2">
    <source>
        <dbReference type="ARBA" id="ARBA00006671"/>
    </source>
</evidence>
<dbReference type="RefSeq" id="WP_323867328.1">
    <property type="nucleotide sequence ID" value="NZ_JACXBF010000193.1"/>
</dbReference>
<dbReference type="InterPro" id="IPR036937">
    <property type="entry name" value="Adhesion_dom_fimbrial_sf"/>
</dbReference>
<organism evidence="8">
    <name type="scientific">Xenorhabdus szentirmaii</name>
    <dbReference type="NCBI Taxonomy" id="290112"/>
    <lineage>
        <taxon>Bacteria</taxon>
        <taxon>Pseudomonadati</taxon>
        <taxon>Pseudomonadota</taxon>
        <taxon>Gammaproteobacteria</taxon>
        <taxon>Enterobacterales</taxon>
        <taxon>Morganellaceae</taxon>
        <taxon>Xenorhabdus</taxon>
    </lineage>
</organism>
<dbReference type="Proteomes" id="UP001193920">
    <property type="component" value="Unassembled WGS sequence"/>
</dbReference>
<keyword evidence="3 5" id="KW-0732">Signal</keyword>
<dbReference type="InterPro" id="IPR054160">
    <property type="entry name" value="MrkD_recept-bd"/>
</dbReference>
<evidence type="ECO:0000256" key="4">
    <source>
        <dbReference type="ARBA" id="ARBA00023263"/>
    </source>
</evidence>
<sequence>MASSLRLLLAGLFIVGMMSSFASQAYTFCQHNEGVTAKTTRVSFGKIVIPRDYAIGRVIKEIYLGEVEQLGDIAYCDHPTYVSWDEPAFKRAHYNYDAIYDSGVPGVGIRINTWGPGFGIDWLPRVSDRVLTCYPSQEAAGKIQYCGKTWGYLTLQLVKIAPTTGSGKLEHRLLTRARLNRDVTIHTFYLADTEIVTQGCSLTQTTTYVNMGNIKTSEFRGVNSTAGTKGFTLRLDCNANLTVSVSLDGRPAKNSSNNIWALDYSNDNATAKGIGLQILLSNRTLSMREPFLIRSSNAIRHFYMPLQARYIQTKPRITPGKANATATITLTYP</sequence>
<evidence type="ECO:0000259" key="6">
    <source>
        <dbReference type="Pfam" id="PF00419"/>
    </source>
</evidence>
<dbReference type="AlphaFoldDB" id="A0AAW3YR15"/>
<accession>A0AAW3YR15</accession>
<reference evidence="8" key="2">
    <citation type="journal article" date="2024" name="Toxins">
        <title>Genome Sequence Analysis of Native Xenorhabdus Strains Isolated from Entomopathogenic Nematodes in Argentina.</title>
        <authorList>
            <person name="Palma L."/>
            <person name="Frizzo L."/>
            <person name="Kaiser S."/>
            <person name="Berry C."/>
            <person name="Caballero P."/>
            <person name="Bode H.B."/>
            <person name="Del Valle E.E."/>
        </authorList>
    </citation>
    <scope>NUCLEOTIDE SEQUENCE</scope>
    <source>
        <strain evidence="8">M</strain>
    </source>
</reference>
<dbReference type="Pfam" id="PF00419">
    <property type="entry name" value="Fimbrial"/>
    <property type="match status" value="1"/>
</dbReference>
<evidence type="ECO:0000313" key="8">
    <source>
        <dbReference type="EMBL" id="MBD2800485.1"/>
    </source>
</evidence>
<evidence type="ECO:0000256" key="1">
    <source>
        <dbReference type="ARBA" id="ARBA00004561"/>
    </source>
</evidence>
<dbReference type="InterPro" id="IPR050263">
    <property type="entry name" value="Bact_Fimbrial_Adh_Pro"/>
</dbReference>
<dbReference type="PANTHER" id="PTHR33420:SF12">
    <property type="entry name" value="FIMBRIN-LIKE PROTEIN FIMI-RELATED"/>
    <property type="match status" value="1"/>
</dbReference>
<comment type="similarity">
    <text evidence="2">Belongs to the fimbrial protein family.</text>
</comment>
<feature type="domain" description="Fimbrial-type adhesion" evidence="6">
    <location>
        <begin position="194"/>
        <end position="332"/>
    </location>
</feature>
<dbReference type="GO" id="GO:0009289">
    <property type="term" value="C:pilus"/>
    <property type="evidence" value="ECO:0007669"/>
    <property type="project" value="UniProtKB-SubCell"/>
</dbReference>
<gene>
    <name evidence="8" type="ORF">ID854_08435</name>
</gene>
<dbReference type="EMBL" id="JACXBF010000193">
    <property type="protein sequence ID" value="MBD2800485.1"/>
    <property type="molecule type" value="Genomic_DNA"/>
</dbReference>
<evidence type="ECO:0000256" key="5">
    <source>
        <dbReference type="SAM" id="SignalP"/>
    </source>
</evidence>
<comment type="subcellular location">
    <subcellularLocation>
        <location evidence="1">Fimbrium</location>
    </subcellularLocation>
</comment>
<evidence type="ECO:0000256" key="3">
    <source>
        <dbReference type="ARBA" id="ARBA00022729"/>
    </source>
</evidence>
<reference evidence="8" key="1">
    <citation type="submission" date="2020-09" db="EMBL/GenBank/DDBJ databases">
        <authorList>
            <person name="Palma L."/>
            <person name="Caballero P."/>
            <person name="Berry C."/>
            <person name="Del Valle E."/>
        </authorList>
    </citation>
    <scope>NUCLEOTIDE SEQUENCE</scope>
    <source>
        <strain evidence="8">M</strain>
    </source>
</reference>
<dbReference type="GO" id="GO:0043709">
    <property type="term" value="P:cell adhesion involved in single-species biofilm formation"/>
    <property type="evidence" value="ECO:0007669"/>
    <property type="project" value="TreeGrafter"/>
</dbReference>